<geneLocation type="plasmid" evidence="1 2">
    <name>p5</name>
</geneLocation>
<keyword evidence="1" id="KW-0614">Plasmid</keyword>
<dbReference type="RefSeq" id="WP_192505769.1">
    <property type="nucleotide sequence ID" value="NZ_CP043889.1"/>
</dbReference>
<dbReference type="AlphaFoldDB" id="A0AAQ0B126"/>
<evidence type="ECO:0008006" key="3">
    <source>
        <dbReference type="Google" id="ProtNLM"/>
    </source>
</evidence>
<protein>
    <recommendedName>
        <fullName evidence="3">Baseplate protein J-like domain-containing protein</fullName>
    </recommendedName>
</protein>
<sequence length="510" mass="56047">MSRNPIKTISTTFSEIMSDLNNDPLTYDAPTWFKVIFAGIFALLTIRLNIGINQVFAGTVSDRDIAADIFRETDYELRWKTTASVWLDITLDPTATSASSYTIPISKMVASTKGGVSAPPVVYEARQALTIPQGQTTGIALFYHQKTRDPIALGQTNNMDAQEFIIREADIIRDTFYLDIGGELYYPQDTLAYSNALDKHFIHKYLSTGESVVTLGFVDEKTGDQYGKIPASGLSVVAHFAVGGGDIGNQPQNTIVKYIGNDPKVISVNNAQKAQGGSEPETLSNAKRMAPLRARTHDMFWDEDSGKVIAKSIPGVLEAQVIITGILRALVYIMPSGGGAAPESLLTSVKNLLISKSIFGQVDLKAYSVNYLYSGFSGKVHMLPGYKFVDKLKYISLAVALRTSEIGFYIKDYYYENGISATIDLINTTFVSLIGQTYSEENDFLQVKKLLDNVPCNDFGQSIGPNDISSILMSYVEGVRYVNVTNPFSQITPSYGEIIKPVMINFQEDV</sequence>
<gene>
    <name evidence="1" type="ORF">Lepto782_23570</name>
</gene>
<accession>A0AAQ0B126</accession>
<organism evidence="1 2">
    <name type="scientific">Leptospira interrogans serovar Canicola</name>
    <dbReference type="NCBI Taxonomy" id="211880"/>
    <lineage>
        <taxon>Bacteria</taxon>
        <taxon>Pseudomonadati</taxon>
        <taxon>Spirochaetota</taxon>
        <taxon>Spirochaetia</taxon>
        <taxon>Leptospirales</taxon>
        <taxon>Leptospiraceae</taxon>
        <taxon>Leptospira</taxon>
    </lineage>
</organism>
<evidence type="ECO:0000313" key="1">
    <source>
        <dbReference type="EMBL" id="QOI45158.1"/>
    </source>
</evidence>
<evidence type="ECO:0000313" key="2">
    <source>
        <dbReference type="Proteomes" id="UP000663124"/>
    </source>
</evidence>
<dbReference type="Proteomes" id="UP000663124">
    <property type="component" value="Plasmid p5"/>
</dbReference>
<dbReference type="EMBL" id="CP043889">
    <property type="protein sequence ID" value="QOI45158.1"/>
    <property type="molecule type" value="Genomic_DNA"/>
</dbReference>
<proteinExistence type="predicted"/>
<name>A0AAQ0B126_LEPIR</name>
<reference evidence="1" key="1">
    <citation type="submission" date="2019-09" db="EMBL/GenBank/DDBJ databases">
        <title>Comparative Genomics of Leptospira interrogans Reveals Genome Plasticity - A Common Adaptive Strategy for Survival in Various Hosts.</title>
        <authorList>
            <person name="Ramli S.R."/>
            <person name="Bunk B."/>
            <person name="Goris M."/>
            <person name="Bhuju S."/>
            <person name="Jarek M."/>
            <person name="Sproer C."/>
            <person name="Mustakim S."/>
            <person name="Strommenger B."/>
            <person name="Pessler F."/>
        </authorList>
    </citation>
    <scope>NUCLEOTIDE SEQUENCE</scope>
    <source>
        <strain evidence="1">782</strain>
        <plasmid evidence="1">p5</plasmid>
    </source>
</reference>